<dbReference type="STRING" id="708126.BW727_100906"/>
<gene>
    <name evidence="14" type="ORF">BW727_100906</name>
</gene>
<dbReference type="GO" id="GO:0016114">
    <property type="term" value="P:terpenoid biosynthetic process"/>
    <property type="evidence" value="ECO:0007669"/>
    <property type="project" value="UniProtKB-ARBA"/>
</dbReference>
<dbReference type="PANTHER" id="PTHR43281:SF1">
    <property type="entry name" value="FARNESYL DIPHOSPHATE SYNTHASE"/>
    <property type="match status" value="1"/>
</dbReference>
<keyword evidence="6" id="KW-0479">Metal-binding</keyword>
<proteinExistence type="inferred from homology"/>
<dbReference type="Gene3D" id="1.10.600.10">
    <property type="entry name" value="Farnesyl Diphosphate Synthase"/>
    <property type="match status" value="1"/>
</dbReference>
<dbReference type="RefSeq" id="WP_062471767.1">
    <property type="nucleotide sequence ID" value="NZ_BBYN01000033.1"/>
</dbReference>
<evidence type="ECO:0000256" key="8">
    <source>
        <dbReference type="ARBA" id="ARBA00023229"/>
    </source>
</evidence>
<dbReference type="PANTHER" id="PTHR43281">
    <property type="entry name" value="FARNESYL DIPHOSPHATE SYNTHASE"/>
    <property type="match status" value="1"/>
</dbReference>
<accession>A0A1S6IP29</accession>
<reference evidence="14 15" key="1">
    <citation type="journal article" date="2014" name="Int. J. Syst. Evol. Microbiol.">
        <title>Jeotgalibaca dankookensis gen. nov., sp. nov., a member of the family Carnobacteriaceae, isolated from seujeot (Korean traditional food).</title>
        <authorList>
            <person name="Lee D.G."/>
            <person name="Trujillo M.E."/>
            <person name="Kang H."/>
            <person name="Ahn T.Y."/>
        </authorList>
    </citation>
    <scope>NUCLEOTIDE SEQUENCE [LARGE SCALE GENOMIC DNA]</scope>
    <source>
        <strain evidence="14 15">EX-07</strain>
    </source>
</reference>
<dbReference type="AlphaFoldDB" id="A0A1S6IP29"/>
<keyword evidence="15" id="KW-1185">Reference proteome</keyword>
<evidence type="ECO:0000256" key="5">
    <source>
        <dbReference type="ARBA" id="ARBA00022679"/>
    </source>
</evidence>
<evidence type="ECO:0000256" key="9">
    <source>
        <dbReference type="ARBA" id="ARBA00032380"/>
    </source>
</evidence>
<comment type="catalytic activity">
    <reaction evidence="11">
        <text>isopentenyl diphosphate + (2E)-geranyl diphosphate = (2E,6E)-farnesyl diphosphate + diphosphate</text>
        <dbReference type="Rhea" id="RHEA:19361"/>
        <dbReference type="ChEBI" id="CHEBI:33019"/>
        <dbReference type="ChEBI" id="CHEBI:58057"/>
        <dbReference type="ChEBI" id="CHEBI:128769"/>
        <dbReference type="ChEBI" id="CHEBI:175763"/>
        <dbReference type="EC" id="2.5.1.10"/>
    </reaction>
</comment>
<keyword evidence="7" id="KW-0460">Magnesium</keyword>
<dbReference type="SFLD" id="SFLDS00005">
    <property type="entry name" value="Isoprenoid_Synthase_Type_I"/>
    <property type="match status" value="1"/>
</dbReference>
<dbReference type="PROSITE" id="PS00723">
    <property type="entry name" value="POLYPRENYL_SYNTHASE_1"/>
    <property type="match status" value="1"/>
</dbReference>
<evidence type="ECO:0000313" key="14">
    <source>
        <dbReference type="EMBL" id="AQS53298.1"/>
    </source>
</evidence>
<dbReference type="EMBL" id="CP019728">
    <property type="protein sequence ID" value="AQS53298.1"/>
    <property type="molecule type" value="Genomic_DNA"/>
</dbReference>
<evidence type="ECO:0000256" key="6">
    <source>
        <dbReference type="ARBA" id="ARBA00022723"/>
    </source>
</evidence>
<keyword evidence="5 12" id="KW-0808">Transferase</keyword>
<sequence length="304" mass="33642">MENKMSLAQQMTVFETYLIEAVNDYADDSLTLKEAMTYSLSTGGKRFRPMLLLAVVEFGKGNLTEAFPVAAALEWIHTYSLIHDDLPAMDNDDYRRGKLTTHKKFNEGIAILAGDALLTAAFSLILNQEELSNKKRVQLAKNLAFASGPKGMVSGQMNDIEGERKTLTLEELENIHVQKTGALIEYAISAGSLLADVPVNASTSLLNYAKHLGLAYQIHNDLKDVVYSQDESGKRAGNDAELEKNTYPSLLGLKESMAQLNKQIVAATNEINQVKKSVDSQLFNMESLETLIKMLDYVRIETEA</sequence>
<dbReference type="CDD" id="cd00685">
    <property type="entry name" value="Trans_IPPS_HT"/>
    <property type="match status" value="1"/>
</dbReference>
<evidence type="ECO:0000256" key="12">
    <source>
        <dbReference type="RuleBase" id="RU004466"/>
    </source>
</evidence>
<dbReference type="OrthoDB" id="9805316at2"/>
<evidence type="ECO:0000256" key="1">
    <source>
        <dbReference type="ARBA" id="ARBA00001946"/>
    </source>
</evidence>
<dbReference type="Proteomes" id="UP000188993">
    <property type="component" value="Chromosome"/>
</dbReference>
<keyword evidence="8" id="KW-0414">Isoprene biosynthesis</keyword>
<evidence type="ECO:0000256" key="4">
    <source>
        <dbReference type="ARBA" id="ARBA00015100"/>
    </source>
</evidence>
<dbReference type="SFLD" id="SFLDG01017">
    <property type="entry name" value="Polyprenyl_Transferase_Like"/>
    <property type="match status" value="1"/>
</dbReference>
<evidence type="ECO:0000256" key="11">
    <source>
        <dbReference type="ARBA" id="ARBA00049399"/>
    </source>
</evidence>
<keyword evidence="13" id="KW-0175">Coiled coil</keyword>
<dbReference type="GO" id="GO:0005737">
    <property type="term" value="C:cytoplasm"/>
    <property type="evidence" value="ECO:0007669"/>
    <property type="project" value="UniProtKB-ARBA"/>
</dbReference>
<evidence type="ECO:0000256" key="13">
    <source>
        <dbReference type="SAM" id="Coils"/>
    </source>
</evidence>
<evidence type="ECO:0000256" key="3">
    <source>
        <dbReference type="ARBA" id="ARBA00012439"/>
    </source>
</evidence>
<dbReference type="InterPro" id="IPR000092">
    <property type="entry name" value="Polyprenyl_synt"/>
</dbReference>
<dbReference type="GO" id="GO:0004337">
    <property type="term" value="F:(2E,6E)-farnesyl diphosphate synthase activity"/>
    <property type="evidence" value="ECO:0007669"/>
    <property type="project" value="UniProtKB-EC"/>
</dbReference>
<comment type="similarity">
    <text evidence="2 12">Belongs to the FPP/GGPP synthase family.</text>
</comment>
<dbReference type="InterPro" id="IPR053378">
    <property type="entry name" value="Prenyl_diphosphate_synthase"/>
</dbReference>
<name>A0A1S6IP29_9LACT</name>
<dbReference type="SUPFAM" id="SSF48576">
    <property type="entry name" value="Terpenoid synthases"/>
    <property type="match status" value="1"/>
</dbReference>
<comment type="cofactor">
    <cofactor evidence="1">
        <name>Mg(2+)</name>
        <dbReference type="ChEBI" id="CHEBI:18420"/>
    </cofactor>
</comment>
<feature type="coiled-coil region" evidence="13">
    <location>
        <begin position="250"/>
        <end position="277"/>
    </location>
</feature>
<protein>
    <recommendedName>
        <fullName evidence="4">Farnesyl diphosphate synthase</fullName>
        <ecNumber evidence="3">2.5.1.10</ecNumber>
    </recommendedName>
    <alternativeName>
        <fullName evidence="10">(2E,6E)-farnesyl diphosphate synthase</fullName>
    </alternativeName>
    <alternativeName>
        <fullName evidence="9">Geranyltranstransferase</fullName>
    </alternativeName>
</protein>
<evidence type="ECO:0000256" key="10">
    <source>
        <dbReference type="ARBA" id="ARBA00032873"/>
    </source>
</evidence>
<dbReference type="NCBIfam" id="NF045485">
    <property type="entry name" value="FPPsyn"/>
    <property type="match status" value="1"/>
</dbReference>
<dbReference type="FunFam" id="1.10.600.10:FF:000001">
    <property type="entry name" value="Geranylgeranyl diphosphate synthase"/>
    <property type="match status" value="1"/>
</dbReference>
<dbReference type="InterPro" id="IPR008949">
    <property type="entry name" value="Isoprenoid_synthase_dom_sf"/>
</dbReference>
<evidence type="ECO:0000313" key="15">
    <source>
        <dbReference type="Proteomes" id="UP000188993"/>
    </source>
</evidence>
<dbReference type="Pfam" id="PF00348">
    <property type="entry name" value="polyprenyl_synt"/>
    <property type="match status" value="1"/>
</dbReference>
<dbReference type="InterPro" id="IPR033749">
    <property type="entry name" value="Polyprenyl_synt_CS"/>
</dbReference>
<dbReference type="GO" id="GO:0046872">
    <property type="term" value="F:metal ion binding"/>
    <property type="evidence" value="ECO:0007669"/>
    <property type="project" value="UniProtKB-KW"/>
</dbReference>
<organism evidence="14 15">
    <name type="scientific">Jeotgalibaca dankookensis</name>
    <dbReference type="NCBI Taxonomy" id="708126"/>
    <lineage>
        <taxon>Bacteria</taxon>
        <taxon>Bacillati</taxon>
        <taxon>Bacillota</taxon>
        <taxon>Bacilli</taxon>
        <taxon>Lactobacillales</taxon>
        <taxon>Carnobacteriaceae</taxon>
        <taxon>Jeotgalibaca</taxon>
    </lineage>
</organism>
<evidence type="ECO:0000256" key="2">
    <source>
        <dbReference type="ARBA" id="ARBA00006706"/>
    </source>
</evidence>
<dbReference type="EC" id="2.5.1.10" evidence="3"/>
<evidence type="ECO:0000256" key="7">
    <source>
        <dbReference type="ARBA" id="ARBA00022842"/>
    </source>
</evidence>
<dbReference type="KEGG" id="jda:BW727_100906"/>